<gene>
    <name evidence="2" type="ORF">Pcinc_008467</name>
</gene>
<sequence>MMAGEEGEGRDGCGGDEGRGKERRRKHECLCSTTIHVFLHPRVLVNEDLPCHRRTRYLYS</sequence>
<organism evidence="2 3">
    <name type="scientific">Petrolisthes cinctipes</name>
    <name type="common">Flat porcelain crab</name>
    <dbReference type="NCBI Taxonomy" id="88211"/>
    <lineage>
        <taxon>Eukaryota</taxon>
        <taxon>Metazoa</taxon>
        <taxon>Ecdysozoa</taxon>
        <taxon>Arthropoda</taxon>
        <taxon>Crustacea</taxon>
        <taxon>Multicrustacea</taxon>
        <taxon>Malacostraca</taxon>
        <taxon>Eumalacostraca</taxon>
        <taxon>Eucarida</taxon>
        <taxon>Decapoda</taxon>
        <taxon>Pleocyemata</taxon>
        <taxon>Anomura</taxon>
        <taxon>Galatheoidea</taxon>
        <taxon>Porcellanidae</taxon>
        <taxon>Petrolisthes</taxon>
    </lineage>
</organism>
<evidence type="ECO:0000313" key="2">
    <source>
        <dbReference type="EMBL" id="KAK3887431.1"/>
    </source>
</evidence>
<proteinExistence type="predicted"/>
<dbReference type="EMBL" id="JAWQEG010000631">
    <property type="protein sequence ID" value="KAK3887431.1"/>
    <property type="molecule type" value="Genomic_DNA"/>
</dbReference>
<comment type="caution">
    <text evidence="2">The sequence shown here is derived from an EMBL/GenBank/DDBJ whole genome shotgun (WGS) entry which is preliminary data.</text>
</comment>
<feature type="region of interest" description="Disordered" evidence="1">
    <location>
        <begin position="1"/>
        <end position="25"/>
    </location>
</feature>
<protein>
    <submittedName>
        <fullName evidence="2">Uncharacterized protein</fullName>
    </submittedName>
</protein>
<evidence type="ECO:0000256" key="1">
    <source>
        <dbReference type="SAM" id="MobiDB-lite"/>
    </source>
</evidence>
<accession>A0AAE1G970</accession>
<dbReference type="Proteomes" id="UP001286313">
    <property type="component" value="Unassembled WGS sequence"/>
</dbReference>
<feature type="compositionally biased region" description="Basic and acidic residues" evidence="1">
    <location>
        <begin position="7"/>
        <end position="20"/>
    </location>
</feature>
<dbReference type="AlphaFoldDB" id="A0AAE1G970"/>
<keyword evidence="3" id="KW-1185">Reference proteome</keyword>
<evidence type="ECO:0000313" key="3">
    <source>
        <dbReference type="Proteomes" id="UP001286313"/>
    </source>
</evidence>
<name>A0AAE1G970_PETCI</name>
<reference evidence="2" key="1">
    <citation type="submission" date="2023-10" db="EMBL/GenBank/DDBJ databases">
        <title>Genome assemblies of two species of porcelain crab, Petrolisthes cinctipes and Petrolisthes manimaculis (Anomura: Porcellanidae).</title>
        <authorList>
            <person name="Angst P."/>
        </authorList>
    </citation>
    <scope>NUCLEOTIDE SEQUENCE</scope>
    <source>
        <strain evidence="2">PB745_01</strain>
        <tissue evidence="2">Gill</tissue>
    </source>
</reference>